<evidence type="ECO:0000313" key="2">
    <source>
        <dbReference type="EMBL" id="HJG28749.1"/>
    </source>
</evidence>
<dbReference type="AlphaFoldDB" id="A0A921LP99"/>
<dbReference type="Proteomes" id="UP000782880">
    <property type="component" value="Unassembled WGS sequence"/>
</dbReference>
<organism evidence="2 3">
    <name type="scientific">Subdoligranulum variabile</name>
    <dbReference type="NCBI Taxonomy" id="214851"/>
    <lineage>
        <taxon>Bacteria</taxon>
        <taxon>Bacillati</taxon>
        <taxon>Bacillota</taxon>
        <taxon>Clostridia</taxon>
        <taxon>Eubacteriales</taxon>
        <taxon>Oscillospiraceae</taxon>
        <taxon>Subdoligranulum</taxon>
    </lineage>
</organism>
<dbReference type="PANTHER" id="PTHR43404">
    <property type="entry name" value="LIPOPOLYSACCHARIDE CHOLINEPHOSPHOTRANSFERASE LICD"/>
    <property type="match status" value="1"/>
</dbReference>
<accession>A0A921LP99</accession>
<comment type="caution">
    <text evidence="2">The sequence shown here is derived from an EMBL/GenBank/DDBJ whole genome shotgun (WGS) entry which is preliminary data.</text>
</comment>
<dbReference type="GO" id="GO:0009100">
    <property type="term" value="P:glycoprotein metabolic process"/>
    <property type="evidence" value="ECO:0007669"/>
    <property type="project" value="UniProtKB-ARBA"/>
</dbReference>
<evidence type="ECO:0000313" key="3">
    <source>
        <dbReference type="Proteomes" id="UP000782880"/>
    </source>
</evidence>
<gene>
    <name evidence="2" type="ORF">K8V20_08940</name>
</gene>
<dbReference type="InterPro" id="IPR007074">
    <property type="entry name" value="LicD/FKTN/FKRP_NTP_transf"/>
</dbReference>
<feature type="domain" description="LicD/FKTN/FKRP nucleotidyltransferase" evidence="1">
    <location>
        <begin position="25"/>
        <end position="263"/>
    </location>
</feature>
<sequence>MSKQENLQKAHEINMQLLLEIERVCKKYGLTYYLICGGLIGAARHQGFIPWDDDVDIAMTRRDYQKLKKIAKKEWADGDFKFVRYDQMGNGAFLDFFSRLVYMKESVPCRTFMKIRGKGRTDIDNHIPLDIYVLDNADDNEKRFHRRFEIIAGLYGLAMGHRSYIDYSEYADHPDITRKRVKVLSTIGRHLPLKLILWAYELVCCSCELHPHSENYFTSNGYIFCIQQRLKKEWFAEGTPLPIHDHMFNAPKQYKEYLTFFYGDYMRLPPEDKRYPEHVLD</sequence>
<dbReference type="EMBL" id="DYVE01000231">
    <property type="protein sequence ID" value="HJG28749.1"/>
    <property type="molecule type" value="Genomic_DNA"/>
</dbReference>
<name>A0A921LP99_9FIRM</name>
<dbReference type="Pfam" id="PF04991">
    <property type="entry name" value="LicD"/>
    <property type="match status" value="1"/>
</dbReference>
<dbReference type="InterPro" id="IPR052942">
    <property type="entry name" value="LPS_cholinephosphotransferase"/>
</dbReference>
<evidence type="ECO:0000259" key="1">
    <source>
        <dbReference type="Pfam" id="PF04991"/>
    </source>
</evidence>
<reference evidence="2" key="1">
    <citation type="journal article" date="2021" name="PeerJ">
        <title>Extensive microbial diversity within the chicken gut microbiome revealed by metagenomics and culture.</title>
        <authorList>
            <person name="Gilroy R."/>
            <person name="Ravi A."/>
            <person name="Getino M."/>
            <person name="Pursley I."/>
            <person name="Horton D.L."/>
            <person name="Alikhan N.F."/>
            <person name="Baker D."/>
            <person name="Gharbi K."/>
            <person name="Hall N."/>
            <person name="Watson M."/>
            <person name="Adriaenssens E.M."/>
            <person name="Foster-Nyarko E."/>
            <person name="Jarju S."/>
            <person name="Secka A."/>
            <person name="Antonio M."/>
            <person name="Oren A."/>
            <person name="Chaudhuri R.R."/>
            <person name="La Ragione R."/>
            <person name="Hildebrand F."/>
            <person name="Pallen M.J."/>
        </authorList>
    </citation>
    <scope>NUCLEOTIDE SEQUENCE</scope>
    <source>
        <strain evidence="2">ChiBcec21-2208</strain>
    </source>
</reference>
<dbReference type="PANTHER" id="PTHR43404:SF2">
    <property type="entry name" value="LIPOPOLYSACCHARIDE CHOLINEPHOSPHOTRANSFERASE LICD"/>
    <property type="match status" value="1"/>
</dbReference>
<protein>
    <submittedName>
        <fullName evidence="2">LicD family protein</fullName>
    </submittedName>
</protein>
<reference evidence="2" key="2">
    <citation type="submission" date="2021-09" db="EMBL/GenBank/DDBJ databases">
        <authorList>
            <person name="Gilroy R."/>
        </authorList>
    </citation>
    <scope>NUCLEOTIDE SEQUENCE</scope>
    <source>
        <strain evidence="2">ChiBcec21-2208</strain>
    </source>
</reference>
<proteinExistence type="predicted"/>